<dbReference type="InterPro" id="IPR036770">
    <property type="entry name" value="Ankyrin_rpt-contain_sf"/>
</dbReference>
<dbReference type="Pfam" id="PF13637">
    <property type="entry name" value="Ank_4"/>
    <property type="match status" value="1"/>
</dbReference>
<comment type="caution">
    <text evidence="1">The sequence shown here is derived from an EMBL/GenBank/DDBJ whole genome shotgun (WGS) entry which is preliminary data.</text>
</comment>
<dbReference type="Gene3D" id="1.25.40.20">
    <property type="entry name" value="Ankyrin repeat-containing domain"/>
    <property type="match status" value="1"/>
</dbReference>
<dbReference type="SUPFAM" id="SSF48403">
    <property type="entry name" value="Ankyrin repeat"/>
    <property type="match status" value="1"/>
</dbReference>
<dbReference type="PANTHER" id="PTHR46586:SF3">
    <property type="entry name" value="ANKYRIN REPEAT-CONTAINING PROTEIN"/>
    <property type="match status" value="1"/>
</dbReference>
<reference evidence="1 2" key="1">
    <citation type="submission" date="2018-08" db="EMBL/GenBank/DDBJ databases">
        <title>Aphanomyces genome sequencing and annotation.</title>
        <authorList>
            <person name="Minardi D."/>
            <person name="Oidtmann B."/>
            <person name="Van Der Giezen M."/>
            <person name="Studholme D.J."/>
        </authorList>
    </citation>
    <scope>NUCLEOTIDE SEQUENCE [LARGE SCALE GENOMIC DNA]</scope>
    <source>
        <strain evidence="1 2">SA</strain>
    </source>
</reference>
<proteinExistence type="predicted"/>
<dbReference type="AlphaFoldDB" id="A0A397C013"/>
<sequence length="387" mass="42815">MGACTSIEDDDVRTSTSSVPAWMTEPWRYHRLPRQTSTFRKTHKVLSVLLNVDLLRQMTVFQPGMCRMVRYLLCRWQRQTGPYAKAHFIVYALPSDHPVDRLYLVSELHHAHPLVLSRTLMDLFAKAGYVECVQFMHDHFRHGCTRNAMDLAAAGGHLDVVTFLHTHRFEGCSTDAIDFAAAGGHLEVVAFLHTHRPEGFTRHALHFAAAHGHVDVVAYLQTHRNCGVASTTTSTTSSAQLVAFPVTVSAPSVDASSQLVPLTSGYRHEWLTLTNHNRRARRLVLPVTDDNTTGDNNGDNALGRASREHGEAVAMELNAMEWAVLHGHVDVVAYLHRLNTEPASSTSSSSTSAWYGASVHVLELASLRGHDATTVAYIHAHNLVLAT</sequence>
<organism evidence="1 2">
    <name type="scientific">Aphanomyces astaci</name>
    <name type="common">Crayfish plague agent</name>
    <dbReference type="NCBI Taxonomy" id="112090"/>
    <lineage>
        <taxon>Eukaryota</taxon>
        <taxon>Sar</taxon>
        <taxon>Stramenopiles</taxon>
        <taxon>Oomycota</taxon>
        <taxon>Saprolegniomycetes</taxon>
        <taxon>Saprolegniales</taxon>
        <taxon>Verrucalvaceae</taxon>
        <taxon>Aphanomyces</taxon>
    </lineage>
</organism>
<dbReference type="SMART" id="SM00248">
    <property type="entry name" value="ANK"/>
    <property type="match status" value="3"/>
</dbReference>
<evidence type="ECO:0000313" key="1">
    <source>
        <dbReference type="EMBL" id="RHY37569.1"/>
    </source>
</evidence>
<dbReference type="VEuPathDB" id="FungiDB:H257_15792"/>
<protein>
    <submittedName>
        <fullName evidence="1">Uncharacterized protein</fullName>
    </submittedName>
</protein>
<gene>
    <name evidence="1" type="ORF">DYB38_009465</name>
</gene>
<evidence type="ECO:0000313" key="2">
    <source>
        <dbReference type="Proteomes" id="UP000265716"/>
    </source>
</evidence>
<name>A0A397C013_APHAT</name>
<accession>A0A397C013</accession>
<dbReference type="Proteomes" id="UP000265716">
    <property type="component" value="Unassembled WGS sequence"/>
</dbReference>
<dbReference type="InterPro" id="IPR052050">
    <property type="entry name" value="SecEffector_AnkRepeat"/>
</dbReference>
<dbReference type="PANTHER" id="PTHR46586">
    <property type="entry name" value="ANKYRIN REPEAT-CONTAINING PROTEIN"/>
    <property type="match status" value="1"/>
</dbReference>
<dbReference type="EMBL" id="QUTC01012133">
    <property type="protein sequence ID" value="RHY37569.1"/>
    <property type="molecule type" value="Genomic_DNA"/>
</dbReference>
<dbReference type="InterPro" id="IPR002110">
    <property type="entry name" value="Ankyrin_rpt"/>
</dbReference>